<feature type="domain" description="Glycosyl transferase family 1" evidence="1">
    <location>
        <begin position="198"/>
        <end position="341"/>
    </location>
</feature>
<evidence type="ECO:0000313" key="3">
    <source>
        <dbReference type="EMBL" id="MYN17671.1"/>
    </source>
</evidence>
<dbReference type="EMBL" id="WWCV01000020">
    <property type="protein sequence ID" value="MYN17671.1"/>
    <property type="molecule type" value="Genomic_DNA"/>
</dbReference>
<evidence type="ECO:0000259" key="1">
    <source>
        <dbReference type="Pfam" id="PF00534"/>
    </source>
</evidence>
<name>A0A845HFZ5_9BURK</name>
<sequence>MSRKLIKILGTRGVPASHGGFETFAQFLALYLVERGWEVIVYCQEDEGDKVYEDVWRGVQRVHIPVTQGGALGTIVFDWKSTLHAARTQGLILTLGYNTAVFGLWYRLKGITNFFNMDGIEWRRQKWGMVAKTWFYLNEWAGAWLGNHLIADHPEIKTHLTSRVSGGKITTIAYGANRIDQADAGVLRRYGVTPGGYAILIARAEPENSILEVVRAWSRKPRGLKLVVLGKYDPAHDYQRLVSGSGSDEVLFVGAVYEPAAVEALRFHARLYVHGHQVGGTNPSLVEALGAGNPVLAHDNQFNRWVAGPQAAYFDGEDGCARALDAILDDQPQLARMGAASLQRHQEAFTWDRILADYETLLAPHAGLVAASSTPLNESMK</sequence>
<dbReference type="Pfam" id="PF00534">
    <property type="entry name" value="Glycos_transf_1"/>
    <property type="match status" value="1"/>
</dbReference>
<proteinExistence type="predicted"/>
<reference evidence="3 4" key="1">
    <citation type="submission" date="2019-12" db="EMBL/GenBank/DDBJ databases">
        <title>Novel species isolated from a subtropical stream in China.</title>
        <authorList>
            <person name="Lu H."/>
        </authorList>
    </citation>
    <scope>NUCLEOTIDE SEQUENCE [LARGE SCALE GENOMIC DNA]</scope>
    <source>
        <strain evidence="3 4">FT107W</strain>
    </source>
</reference>
<dbReference type="SUPFAM" id="SSF53756">
    <property type="entry name" value="UDP-Glycosyltransferase/glycogen phosphorylase"/>
    <property type="match status" value="1"/>
</dbReference>
<dbReference type="Proteomes" id="UP000484875">
    <property type="component" value="Unassembled WGS sequence"/>
</dbReference>
<dbReference type="Pfam" id="PF09314">
    <property type="entry name" value="DUF1972"/>
    <property type="match status" value="1"/>
</dbReference>
<dbReference type="GO" id="GO:0016757">
    <property type="term" value="F:glycosyltransferase activity"/>
    <property type="evidence" value="ECO:0007669"/>
    <property type="project" value="InterPro"/>
</dbReference>
<dbReference type="InterPro" id="IPR001296">
    <property type="entry name" value="Glyco_trans_1"/>
</dbReference>
<dbReference type="InterPro" id="IPR015393">
    <property type="entry name" value="DUF1972"/>
</dbReference>
<dbReference type="PANTHER" id="PTHR12526">
    <property type="entry name" value="GLYCOSYLTRANSFERASE"/>
    <property type="match status" value="1"/>
</dbReference>
<evidence type="ECO:0000313" key="4">
    <source>
        <dbReference type="Proteomes" id="UP000484875"/>
    </source>
</evidence>
<dbReference type="RefSeq" id="WP_161090281.1">
    <property type="nucleotide sequence ID" value="NZ_WWCV01000020.1"/>
</dbReference>
<protein>
    <submittedName>
        <fullName evidence="3">DUF1972 domain-containing protein</fullName>
    </submittedName>
</protein>
<keyword evidence="4" id="KW-1185">Reference proteome</keyword>
<dbReference type="AlphaFoldDB" id="A0A845HFZ5"/>
<evidence type="ECO:0000259" key="2">
    <source>
        <dbReference type="Pfam" id="PF09314"/>
    </source>
</evidence>
<dbReference type="PANTHER" id="PTHR12526:SF630">
    <property type="entry name" value="GLYCOSYLTRANSFERASE"/>
    <property type="match status" value="1"/>
</dbReference>
<dbReference type="Gene3D" id="3.40.50.2000">
    <property type="entry name" value="Glycogen Phosphorylase B"/>
    <property type="match status" value="2"/>
</dbReference>
<comment type="caution">
    <text evidence="3">The sequence shown here is derived from an EMBL/GenBank/DDBJ whole genome shotgun (WGS) entry which is preliminary data.</text>
</comment>
<accession>A0A845HFZ5</accession>
<feature type="domain" description="DUF1972" evidence="2">
    <location>
        <begin position="6"/>
        <end position="176"/>
    </location>
</feature>
<organism evidence="3 4">
    <name type="scientific">Duganella vulcania</name>
    <dbReference type="NCBI Taxonomy" id="2692166"/>
    <lineage>
        <taxon>Bacteria</taxon>
        <taxon>Pseudomonadati</taxon>
        <taxon>Pseudomonadota</taxon>
        <taxon>Betaproteobacteria</taxon>
        <taxon>Burkholderiales</taxon>
        <taxon>Oxalobacteraceae</taxon>
        <taxon>Telluria group</taxon>
        <taxon>Duganella</taxon>
    </lineage>
</organism>
<gene>
    <name evidence="3" type="ORF">GTP81_12985</name>
</gene>